<keyword evidence="3" id="KW-1185">Reference proteome</keyword>
<reference evidence="2 3" key="1">
    <citation type="submission" date="2017-11" db="EMBL/GenBank/DDBJ databases">
        <title>De-novo sequencing of pomegranate (Punica granatum L.) genome.</title>
        <authorList>
            <person name="Akparov Z."/>
            <person name="Amiraslanov A."/>
            <person name="Hajiyeva S."/>
            <person name="Abbasov M."/>
            <person name="Kaur K."/>
            <person name="Hamwieh A."/>
            <person name="Solovyev V."/>
            <person name="Salamov A."/>
            <person name="Braich B."/>
            <person name="Kosarev P."/>
            <person name="Mahmoud A."/>
            <person name="Hajiyev E."/>
            <person name="Babayeva S."/>
            <person name="Izzatullayeva V."/>
            <person name="Mammadov A."/>
            <person name="Mammadov A."/>
            <person name="Sharifova S."/>
            <person name="Ojaghi J."/>
            <person name="Eynullazada K."/>
            <person name="Bayramov B."/>
            <person name="Abdulazimova A."/>
            <person name="Shahmuradov I."/>
        </authorList>
    </citation>
    <scope>NUCLEOTIDE SEQUENCE [LARGE SCALE GENOMIC DNA]</scope>
    <source>
        <strain evidence="3">cv. AG2017</strain>
        <tissue evidence="2">Leaf</tissue>
    </source>
</reference>
<comment type="caution">
    <text evidence="2">The sequence shown here is derived from an EMBL/GenBank/DDBJ whole genome shotgun (WGS) entry which is preliminary data.</text>
</comment>
<evidence type="ECO:0000313" key="3">
    <source>
        <dbReference type="Proteomes" id="UP000233551"/>
    </source>
</evidence>
<gene>
    <name evidence="2" type="ORF">CRG98_036778</name>
</gene>
<protein>
    <submittedName>
        <fullName evidence="2">Uncharacterized protein</fullName>
    </submittedName>
</protein>
<sequence>MPYWFCRTCPTCMSQWDSARRAFPRTVAQTNPQSGKGHAGYKRRAIHEFTPPRELLSGLSPYTSTGKRLDAEASPFLTKPKTKTTERAKYCQRNHLNRWQAWPPKQRTYANFKSTYPPRGTIHRATRSRTASDADHEDQGIRIQHSCRGNLSHLHPRANLVLLLRR</sequence>
<evidence type="ECO:0000256" key="1">
    <source>
        <dbReference type="SAM" id="MobiDB-lite"/>
    </source>
</evidence>
<accession>A0A2I0IFS1</accession>
<feature type="region of interest" description="Disordered" evidence="1">
    <location>
        <begin position="110"/>
        <end position="137"/>
    </location>
</feature>
<dbReference type="EMBL" id="PGOL01003126">
    <property type="protein sequence ID" value="PKI42827.1"/>
    <property type="molecule type" value="Genomic_DNA"/>
</dbReference>
<dbReference type="AlphaFoldDB" id="A0A2I0IFS1"/>
<name>A0A2I0IFS1_PUNGR</name>
<evidence type="ECO:0000313" key="2">
    <source>
        <dbReference type="EMBL" id="PKI42827.1"/>
    </source>
</evidence>
<organism evidence="2 3">
    <name type="scientific">Punica granatum</name>
    <name type="common">Pomegranate</name>
    <dbReference type="NCBI Taxonomy" id="22663"/>
    <lineage>
        <taxon>Eukaryota</taxon>
        <taxon>Viridiplantae</taxon>
        <taxon>Streptophyta</taxon>
        <taxon>Embryophyta</taxon>
        <taxon>Tracheophyta</taxon>
        <taxon>Spermatophyta</taxon>
        <taxon>Magnoliopsida</taxon>
        <taxon>eudicotyledons</taxon>
        <taxon>Gunneridae</taxon>
        <taxon>Pentapetalae</taxon>
        <taxon>rosids</taxon>
        <taxon>malvids</taxon>
        <taxon>Myrtales</taxon>
        <taxon>Lythraceae</taxon>
        <taxon>Punica</taxon>
    </lineage>
</organism>
<proteinExistence type="predicted"/>
<dbReference type="Proteomes" id="UP000233551">
    <property type="component" value="Unassembled WGS sequence"/>
</dbReference>